<reference evidence="1 2" key="1">
    <citation type="submission" date="2020-08" db="EMBL/GenBank/DDBJ databases">
        <title>Sequencing the genomes of 1000 actinobacteria strains.</title>
        <authorList>
            <person name="Klenk H.-P."/>
        </authorList>
    </citation>
    <scope>NUCLEOTIDE SEQUENCE [LARGE SCALE GENOMIC DNA]</scope>
    <source>
        <strain evidence="1 2">DSM 44230</strain>
    </source>
</reference>
<protein>
    <recommendedName>
        <fullName evidence="3">DUF4034 domain-containing protein</fullName>
    </recommendedName>
</protein>
<dbReference type="EMBL" id="JACHMH010000001">
    <property type="protein sequence ID" value="MBB4680601.1"/>
    <property type="molecule type" value="Genomic_DNA"/>
</dbReference>
<dbReference type="RefSeq" id="WP_246492652.1">
    <property type="nucleotide sequence ID" value="NZ_BAAAUI010000005.1"/>
</dbReference>
<name>A0A7W7FVM3_9PSEU</name>
<keyword evidence="2" id="KW-1185">Reference proteome</keyword>
<accession>A0A7W7FVM3</accession>
<gene>
    <name evidence="1" type="ORF">HNR67_006719</name>
</gene>
<evidence type="ECO:0008006" key="3">
    <source>
        <dbReference type="Google" id="ProtNLM"/>
    </source>
</evidence>
<evidence type="ECO:0000313" key="1">
    <source>
        <dbReference type="EMBL" id="MBB4680601.1"/>
    </source>
</evidence>
<dbReference type="AlphaFoldDB" id="A0A7W7FVM3"/>
<comment type="caution">
    <text evidence="1">The sequence shown here is derived from an EMBL/GenBank/DDBJ whole genome shotgun (WGS) entry which is preliminary data.</text>
</comment>
<sequence>MGLFGWGKRSAARKEAALPKPVMIQHRTYDDPVLDAAVAEVSEGSLQAGLTVLAECREDPETRTLRAAVLGKTAIGHSDELTTIAEQAEDPDLWLLVGEARIQEAWAIRGSGSGASVGADRAKLFHSTLRRAVEPLHRSAKLLPKDAAPWVSLMPVARGLNVDREQHDDLWRKIIDRAPMLYPAHWQRLQYLAAKWGGSEEEMLAFAHGCVDKSTPGNPLVAMLPLAHFETYLPRFRKLLEERSPLKIATLQVRHFAKVAEELAEAADRWQTGPEPHVRDYEAHNLFAAAFCMAMDKDRAKIHLDGMGDRLHGIPWAYLGADVLEEYHQRSAKYR</sequence>
<evidence type="ECO:0000313" key="2">
    <source>
        <dbReference type="Proteomes" id="UP000533598"/>
    </source>
</evidence>
<organism evidence="1 2">
    <name type="scientific">Crossiella cryophila</name>
    <dbReference type="NCBI Taxonomy" id="43355"/>
    <lineage>
        <taxon>Bacteria</taxon>
        <taxon>Bacillati</taxon>
        <taxon>Actinomycetota</taxon>
        <taxon>Actinomycetes</taxon>
        <taxon>Pseudonocardiales</taxon>
        <taxon>Pseudonocardiaceae</taxon>
        <taxon>Crossiella</taxon>
    </lineage>
</organism>
<dbReference type="Proteomes" id="UP000533598">
    <property type="component" value="Unassembled WGS sequence"/>
</dbReference>
<proteinExistence type="predicted"/>